<feature type="compositionally biased region" description="Low complexity" evidence="1">
    <location>
        <begin position="137"/>
        <end position="163"/>
    </location>
</feature>
<feature type="compositionally biased region" description="Low complexity" evidence="1">
    <location>
        <begin position="807"/>
        <end position="819"/>
    </location>
</feature>
<evidence type="ECO:0000313" key="3">
    <source>
        <dbReference type="Proteomes" id="UP000306050"/>
    </source>
</evidence>
<feature type="region of interest" description="Disordered" evidence="1">
    <location>
        <begin position="708"/>
        <end position="875"/>
    </location>
</feature>
<feature type="compositionally biased region" description="Basic residues" evidence="1">
    <location>
        <begin position="1311"/>
        <end position="1320"/>
    </location>
</feature>
<feature type="compositionally biased region" description="Basic residues" evidence="1">
    <location>
        <begin position="1286"/>
        <end position="1296"/>
    </location>
</feature>
<reference evidence="2 3" key="1">
    <citation type="submission" date="2019-05" db="EMBL/GenBank/DDBJ databases">
        <title>Sporisorium graminicola CBS 10092 draft sequencing and annotation.</title>
        <authorList>
            <person name="Solano-Gonzalez S."/>
            <person name="Caddick M.X."/>
            <person name="Darby A."/>
        </authorList>
    </citation>
    <scope>NUCLEOTIDE SEQUENCE [LARGE SCALE GENOMIC DNA]</scope>
    <source>
        <strain evidence="2 3">CBS 10092</strain>
    </source>
</reference>
<feature type="region of interest" description="Disordered" evidence="1">
    <location>
        <begin position="1253"/>
        <end position="1320"/>
    </location>
</feature>
<name>A0A4U7KW28_9BASI</name>
<sequence length="1320" mass="138523">MKRTNPYSGPGAQAQGAPPPAYGQPPPPAGPAPPLPASGPSQTAYANYGYGSVAPSRHAATPLNSAGANDVQQHQWNQQWPQPQQQQYYPQQQQQQQQQQPNAVGAPGIGQFAAPRPPSQSGPYRGAPAPSAQNAAYSPHQPQQPVSYSYQPQAPLQQQQHQPSAPPNYGFAPSMPPHQHVAPSSAANSITQNWPGAYAPGNQGGPPSKKPRYQASPNLVASPAAPYGPTGGAPVAPVGMNAPGIAMNQYSPQQQYGWQGPNAPPAPPMNPQPVLGHPAQHGRVPSGSGMHANAPGHGASFALPARSDKGAKGMGSVAAANGRGVSRNGAQNRGILPQGPPSQRAGLPANPTASVNSARAPHGQTRAWGSKALADSVNDGGTGIQVGRRVSSASSVHSDKNAAGGSARKLNPSSQGMIPPDAPRGPNNVRNKTATGVSAASSQTLKNGDAAAAQGARGPRVGSKIAGPTGSSSGDVVEVKGIAASSKRAHTDFRILGLEIKQLDWSWFASQAMAEDAEAPPNPSEVLKQSDAATSGAAAQSASTPVENYSAEAEPAEAKNSAQDDKRSNDQAKETEDQPAADDEHANEERQDHDEENLDHNEEASDAEDDADQDNDVDADADGDGDQDADGDLDADAEEDVTMSHADTDTVASEQQHSVAPTPEPSSESSKAAKPATQPGKASKAERARTLASMRDSTKLRFCFAAMSNAGPEGAPTGPKSAKIQEAKVEAESDVQDESSADQSEVVVREASTEESHAEGEGSVEVATKESVPESKEDSMPEGKESEVQVASDDVQPEVASSLRQSQPVQPVEEAAAAAVDRHIGTKEEAPVKAEEQANEEKDAKKADNDPTASKGKKLRSATDSEPPAKGPPQLSMNRIFLSFAANRKRLAIDAEAVKSVKIHRSEHWIEIRIDASRQADQAAPRKGEGYLVCRGTLLEKRTKGQENYTAVTRSHIAAAWETAATDSKLPGTELADDEHLELPPFFRLDDASTDLVLQVHLDPSAPLPEPAWLRTNDMHELLASLQRGSSAIAGKSETAVSVGTAQHVWAGKIEVLDPDPPPSMSTLLSEWVRESFIGSQRERRKFVDELLGKKGKVRKAAGEGKEGLAQVKVEGGEEAEAEAEMITVAGEKGTKVEGDERDAEGEEEADAERDARVARAFVEIVLRLIKGERVPSTFSEGSSFAQALTSVSYTSSATYPGLFMLGLLDLALHDPASAARVRAQVDGLLMEMPRAMVVKALDLTWKDVMEGGRKGGSAGGGAGVGRGGVQRNQHRHQQQQGQERGRHHHHQHHRAGGGGGGGAGHMHPGGARHGKRKRG</sequence>
<evidence type="ECO:0000256" key="1">
    <source>
        <dbReference type="SAM" id="MobiDB-lite"/>
    </source>
</evidence>
<organism evidence="2 3">
    <name type="scientific">Sporisorium graminicola</name>
    <dbReference type="NCBI Taxonomy" id="280036"/>
    <lineage>
        <taxon>Eukaryota</taxon>
        <taxon>Fungi</taxon>
        <taxon>Dikarya</taxon>
        <taxon>Basidiomycota</taxon>
        <taxon>Ustilaginomycotina</taxon>
        <taxon>Ustilaginomycetes</taxon>
        <taxon>Ustilaginales</taxon>
        <taxon>Ustilaginaceae</taxon>
        <taxon>Sporisorium</taxon>
    </lineage>
</organism>
<feature type="compositionally biased region" description="Acidic residues" evidence="1">
    <location>
        <begin position="1140"/>
        <end position="1152"/>
    </location>
</feature>
<feature type="region of interest" description="Disordered" evidence="1">
    <location>
        <begin position="1"/>
        <end position="476"/>
    </location>
</feature>
<feature type="compositionally biased region" description="Pro residues" evidence="1">
    <location>
        <begin position="17"/>
        <end position="37"/>
    </location>
</feature>
<feature type="region of interest" description="Disordered" evidence="1">
    <location>
        <begin position="1134"/>
        <end position="1153"/>
    </location>
</feature>
<feature type="compositionally biased region" description="Pro residues" evidence="1">
    <location>
        <begin position="262"/>
        <end position="271"/>
    </location>
</feature>
<feature type="compositionally biased region" description="Low complexity" evidence="1">
    <location>
        <begin position="1"/>
        <end position="16"/>
    </location>
</feature>
<feature type="compositionally biased region" description="Polar residues" evidence="1">
    <location>
        <begin position="62"/>
        <end position="71"/>
    </location>
</feature>
<feature type="compositionally biased region" description="Low complexity" evidence="1">
    <location>
        <begin position="221"/>
        <end position="239"/>
    </location>
</feature>
<proteinExistence type="predicted"/>
<comment type="caution">
    <text evidence="2">The sequence shown here is derived from an EMBL/GenBank/DDBJ whole genome shotgun (WGS) entry which is preliminary data.</text>
</comment>
<dbReference type="RefSeq" id="XP_029740352.1">
    <property type="nucleotide sequence ID" value="XM_029883317.1"/>
</dbReference>
<feature type="compositionally biased region" description="Polar residues" evidence="1">
    <location>
        <begin position="185"/>
        <end position="194"/>
    </location>
</feature>
<feature type="compositionally biased region" description="Basic and acidic residues" evidence="1">
    <location>
        <begin position="820"/>
        <end position="849"/>
    </location>
</feature>
<evidence type="ECO:0000313" key="2">
    <source>
        <dbReference type="EMBL" id="TKY88367.1"/>
    </source>
</evidence>
<feature type="compositionally biased region" description="Basic and acidic residues" evidence="1">
    <location>
        <begin position="562"/>
        <end position="603"/>
    </location>
</feature>
<feature type="compositionally biased region" description="Polar residues" evidence="1">
    <location>
        <begin position="650"/>
        <end position="659"/>
    </location>
</feature>
<feature type="compositionally biased region" description="Polar residues" evidence="1">
    <location>
        <begin position="248"/>
        <end position="257"/>
    </location>
</feature>
<feature type="compositionally biased region" description="Polar residues" evidence="1">
    <location>
        <begin position="428"/>
        <end position="446"/>
    </location>
</feature>
<gene>
    <name evidence="2" type="ORF">EX895_002719</name>
</gene>
<feature type="compositionally biased region" description="Low complexity" evidence="1">
    <location>
        <begin position="665"/>
        <end position="677"/>
    </location>
</feature>
<dbReference type="KEGG" id="sgra:EX895_002719"/>
<feature type="compositionally biased region" description="Low complexity" evidence="1">
    <location>
        <begin position="529"/>
        <end position="544"/>
    </location>
</feature>
<keyword evidence="3" id="KW-1185">Reference proteome</keyword>
<feature type="compositionally biased region" description="Gly residues" evidence="1">
    <location>
        <begin position="1255"/>
        <end position="1269"/>
    </location>
</feature>
<protein>
    <submittedName>
        <fullName evidence="2">Uncharacterized protein</fullName>
    </submittedName>
</protein>
<feature type="compositionally biased region" description="Basic and acidic residues" evidence="1">
    <location>
        <begin position="767"/>
        <end position="787"/>
    </location>
</feature>
<dbReference type="EMBL" id="SRRM01000009">
    <property type="protein sequence ID" value="TKY88367.1"/>
    <property type="molecule type" value="Genomic_DNA"/>
</dbReference>
<feature type="compositionally biased region" description="Low complexity" evidence="1">
    <location>
        <begin position="72"/>
        <end position="102"/>
    </location>
</feature>
<feature type="compositionally biased region" description="Basic and acidic residues" evidence="1">
    <location>
        <begin position="747"/>
        <end position="760"/>
    </location>
</feature>
<dbReference type="GeneID" id="40725614"/>
<accession>A0A4U7KW28</accession>
<dbReference type="OrthoDB" id="431557at2759"/>
<dbReference type="Proteomes" id="UP000306050">
    <property type="component" value="Chromosome SGRAM_16"/>
</dbReference>
<feature type="region of interest" description="Disordered" evidence="1">
    <location>
        <begin position="514"/>
        <end position="694"/>
    </location>
</feature>
<feature type="compositionally biased region" description="Acidic residues" evidence="1">
    <location>
        <begin position="604"/>
        <end position="641"/>
    </location>
</feature>